<evidence type="ECO:0008006" key="3">
    <source>
        <dbReference type="Google" id="ProtNLM"/>
    </source>
</evidence>
<reference evidence="1 2" key="1">
    <citation type="submission" date="2010-12" db="EMBL/GenBank/DDBJ databases">
        <title>Whole genome sequence of Acidiphilium multivorum AIU301.</title>
        <authorList>
            <person name="Narita-Yamada S."/>
            <person name="Nakamura S."/>
            <person name="Ito N."/>
            <person name="Takarada H."/>
            <person name="Katano Y."/>
            <person name="Nakazawa H."/>
            <person name="Hosoyama A."/>
            <person name="Yamada R."/>
            <person name="Fujita N."/>
        </authorList>
    </citation>
    <scope>NUCLEOTIDE SEQUENCE [LARGE SCALE GENOMIC DNA]</scope>
    <source>
        <strain evidence="2">DSM 11245 / JCM 8867 / AIU301</strain>
    </source>
</reference>
<name>F0J3H2_ACIMA</name>
<dbReference type="HOGENOM" id="CLU_2379689_0_0_5"/>
<sequence length="94" mass="10154">MARRRAPAIPDDLLDQLLAGGDAAAALNSGDLVNALKKALAERALSAEMDYHLSDEAEAENSRNGHCQEFRVWAAVEHQAARALTKRSPKMTAN</sequence>
<gene>
    <name evidence="1" type="ordered locus">ACMV_04810</name>
</gene>
<protein>
    <recommendedName>
        <fullName evidence="3">Transposase</fullName>
    </recommendedName>
</protein>
<dbReference type="KEGG" id="amv:ACMV_04810"/>
<evidence type="ECO:0000313" key="2">
    <source>
        <dbReference type="Proteomes" id="UP000007100"/>
    </source>
</evidence>
<proteinExistence type="predicted"/>
<accession>F0J3H2</accession>
<organism evidence="1 2">
    <name type="scientific">Acidiphilium multivorum (strain DSM 11245 / JCM 8867 / NBRC 100883 / AIU 301)</name>
    <dbReference type="NCBI Taxonomy" id="926570"/>
    <lineage>
        <taxon>Bacteria</taxon>
        <taxon>Pseudomonadati</taxon>
        <taxon>Pseudomonadota</taxon>
        <taxon>Alphaproteobacteria</taxon>
        <taxon>Acetobacterales</taxon>
        <taxon>Acidocellaceae</taxon>
        <taxon>Acidiphilium</taxon>
    </lineage>
</organism>
<dbReference type="EMBL" id="AP012035">
    <property type="protein sequence ID" value="BAJ79828.1"/>
    <property type="molecule type" value="Genomic_DNA"/>
</dbReference>
<keyword evidence="2" id="KW-1185">Reference proteome</keyword>
<dbReference type="AlphaFoldDB" id="F0J3H2"/>
<evidence type="ECO:0000313" key="1">
    <source>
        <dbReference type="EMBL" id="BAJ79828.1"/>
    </source>
</evidence>
<dbReference type="Proteomes" id="UP000007100">
    <property type="component" value="Chromosome"/>
</dbReference>